<accession>A0ABD3N7D5</accession>
<evidence type="ECO:0000259" key="12">
    <source>
        <dbReference type="PROSITE" id="PS50011"/>
    </source>
</evidence>
<keyword evidence="5 10" id="KW-0547">Nucleotide-binding</keyword>
<dbReference type="Gene3D" id="1.10.510.10">
    <property type="entry name" value="Transferase(Phosphotransferase) domain 1"/>
    <property type="match status" value="1"/>
</dbReference>
<evidence type="ECO:0000256" key="2">
    <source>
        <dbReference type="ARBA" id="ARBA00012513"/>
    </source>
</evidence>
<feature type="region of interest" description="Disordered" evidence="11">
    <location>
        <begin position="366"/>
        <end position="425"/>
    </location>
</feature>
<dbReference type="SMART" id="SM00220">
    <property type="entry name" value="S_TKc"/>
    <property type="match status" value="1"/>
</dbReference>
<evidence type="ECO:0000256" key="7">
    <source>
        <dbReference type="ARBA" id="ARBA00022840"/>
    </source>
</evidence>
<dbReference type="InterPro" id="IPR050629">
    <property type="entry name" value="STE20/SPS1-PAK"/>
</dbReference>
<dbReference type="GO" id="GO:0005524">
    <property type="term" value="F:ATP binding"/>
    <property type="evidence" value="ECO:0007669"/>
    <property type="project" value="UniProtKB-UniRule"/>
</dbReference>
<evidence type="ECO:0000313" key="13">
    <source>
        <dbReference type="EMBL" id="KAL3772024.1"/>
    </source>
</evidence>
<feature type="compositionally biased region" description="Low complexity" evidence="11">
    <location>
        <begin position="399"/>
        <end position="409"/>
    </location>
</feature>
<evidence type="ECO:0000256" key="10">
    <source>
        <dbReference type="PROSITE-ProRule" id="PRU10141"/>
    </source>
</evidence>
<feature type="region of interest" description="Disordered" evidence="11">
    <location>
        <begin position="1"/>
        <end position="29"/>
    </location>
</feature>
<dbReference type="PANTHER" id="PTHR48012">
    <property type="entry name" value="STERILE20-LIKE KINASE, ISOFORM B-RELATED"/>
    <property type="match status" value="1"/>
</dbReference>
<organism evidence="13 14">
    <name type="scientific">Discostella pseudostelligera</name>
    <dbReference type="NCBI Taxonomy" id="259834"/>
    <lineage>
        <taxon>Eukaryota</taxon>
        <taxon>Sar</taxon>
        <taxon>Stramenopiles</taxon>
        <taxon>Ochrophyta</taxon>
        <taxon>Bacillariophyta</taxon>
        <taxon>Coscinodiscophyceae</taxon>
        <taxon>Thalassiosirophycidae</taxon>
        <taxon>Stephanodiscales</taxon>
        <taxon>Stephanodiscaceae</taxon>
        <taxon>Discostella</taxon>
    </lineage>
</organism>
<evidence type="ECO:0000256" key="5">
    <source>
        <dbReference type="ARBA" id="ARBA00022741"/>
    </source>
</evidence>
<sequence>MELTSQSQHHNPPQQQQQQPPPSYPNSMIHQDRSAEFELNKLLGEGSFGQVFRAIHKPTGAIVAVKVVPHQDGVGNGNVEGGAADKIMGEIDILAKCNSPYIVGYFECFVKPPKKKMDPYEMWIVMEFCDGGSVSDLIEASGGRGSFAMPEECIRAACAGIVLGLEYLHKKEICHRDIKCGNVLLTNDGHVKLADFGVSAELTNTINKRKTVVGSPYWIAPEVIKESHYDGRADVWSLGITAIEMAEGAPPHSNLNPLRAIFLIPSKPAPTLADPDDWSPEMLDFIRCCCKKDPSERSDSALLTSHPFVRQEVLALRNMHADFENWGYGRSGYERAAQMSKERSPGLPALRSFMEQMRNPLDAVKTQRGVGFEGRGGDVGGGGGGISPHKNPAAMSPMSTGDSDASSGDDGTDEYCNDSLRQNGNLSKSSLEQQNNNLQPPDWNMGNVGQTLPSINGDHTSCTDDSTALPNYFQQHHHPPPLKDNVDPVIQQDPIFQEEMNKLNRLYEAKLSSLQAAHEESQSKIIISAMVRNRKGVDVNFLMESAAARRDVELMSKNVYKQVANSEGFRVMLDHMSPNRTQMEDSNNNIINNTHREAVDKASQTNGEQSSNSNEATLQRSYNLMHSNLSHSSRLSEPESEDEEEEVDDSH</sequence>
<dbReference type="Proteomes" id="UP001530293">
    <property type="component" value="Unassembled WGS sequence"/>
</dbReference>
<feature type="region of interest" description="Disordered" evidence="11">
    <location>
        <begin position="599"/>
        <end position="651"/>
    </location>
</feature>
<comment type="similarity">
    <text evidence="1">Belongs to the protein kinase superfamily. STE Ser/Thr protein kinase family. STE20 subfamily.</text>
</comment>
<comment type="catalytic activity">
    <reaction evidence="8">
        <text>L-threonyl-[protein] + ATP = O-phospho-L-threonyl-[protein] + ADP + H(+)</text>
        <dbReference type="Rhea" id="RHEA:46608"/>
        <dbReference type="Rhea" id="RHEA-COMP:11060"/>
        <dbReference type="Rhea" id="RHEA-COMP:11605"/>
        <dbReference type="ChEBI" id="CHEBI:15378"/>
        <dbReference type="ChEBI" id="CHEBI:30013"/>
        <dbReference type="ChEBI" id="CHEBI:30616"/>
        <dbReference type="ChEBI" id="CHEBI:61977"/>
        <dbReference type="ChEBI" id="CHEBI:456216"/>
        <dbReference type="EC" id="2.7.11.1"/>
    </reaction>
</comment>
<evidence type="ECO:0000256" key="1">
    <source>
        <dbReference type="ARBA" id="ARBA00008874"/>
    </source>
</evidence>
<feature type="compositionally biased region" description="Gly residues" evidence="11">
    <location>
        <begin position="371"/>
        <end position="386"/>
    </location>
</feature>
<dbReference type="InterPro" id="IPR017441">
    <property type="entry name" value="Protein_kinase_ATP_BS"/>
</dbReference>
<comment type="caution">
    <text evidence="13">The sequence shown here is derived from an EMBL/GenBank/DDBJ whole genome shotgun (WGS) entry which is preliminary data.</text>
</comment>
<keyword evidence="7 10" id="KW-0067">ATP-binding</keyword>
<proteinExistence type="inferred from homology"/>
<comment type="catalytic activity">
    <reaction evidence="9">
        <text>L-seryl-[protein] + ATP = O-phospho-L-seryl-[protein] + ADP + H(+)</text>
        <dbReference type="Rhea" id="RHEA:17989"/>
        <dbReference type="Rhea" id="RHEA-COMP:9863"/>
        <dbReference type="Rhea" id="RHEA-COMP:11604"/>
        <dbReference type="ChEBI" id="CHEBI:15378"/>
        <dbReference type="ChEBI" id="CHEBI:29999"/>
        <dbReference type="ChEBI" id="CHEBI:30616"/>
        <dbReference type="ChEBI" id="CHEBI:83421"/>
        <dbReference type="ChEBI" id="CHEBI:456216"/>
        <dbReference type="EC" id="2.7.11.1"/>
    </reaction>
</comment>
<evidence type="ECO:0000256" key="8">
    <source>
        <dbReference type="ARBA" id="ARBA00047899"/>
    </source>
</evidence>
<keyword evidence="4" id="KW-0808">Transferase</keyword>
<protein>
    <recommendedName>
        <fullName evidence="2">non-specific serine/threonine protein kinase</fullName>
        <ecNumber evidence="2">2.7.11.1</ecNumber>
    </recommendedName>
</protein>
<dbReference type="PROSITE" id="PS50011">
    <property type="entry name" value="PROTEIN_KINASE_DOM"/>
    <property type="match status" value="1"/>
</dbReference>
<dbReference type="InterPro" id="IPR011009">
    <property type="entry name" value="Kinase-like_dom_sf"/>
</dbReference>
<dbReference type="InterPro" id="IPR000719">
    <property type="entry name" value="Prot_kinase_dom"/>
</dbReference>
<dbReference type="PANTHER" id="PTHR48012:SF10">
    <property type="entry name" value="FI20177P1"/>
    <property type="match status" value="1"/>
</dbReference>
<dbReference type="PROSITE" id="PS00107">
    <property type="entry name" value="PROTEIN_KINASE_ATP"/>
    <property type="match status" value="1"/>
</dbReference>
<evidence type="ECO:0000256" key="11">
    <source>
        <dbReference type="SAM" id="MobiDB-lite"/>
    </source>
</evidence>
<evidence type="ECO:0000256" key="9">
    <source>
        <dbReference type="ARBA" id="ARBA00048679"/>
    </source>
</evidence>
<evidence type="ECO:0000313" key="14">
    <source>
        <dbReference type="Proteomes" id="UP001530293"/>
    </source>
</evidence>
<dbReference type="EMBL" id="JALLBG020000017">
    <property type="protein sequence ID" value="KAL3772024.1"/>
    <property type="molecule type" value="Genomic_DNA"/>
</dbReference>
<dbReference type="InterPro" id="IPR008271">
    <property type="entry name" value="Ser/Thr_kinase_AS"/>
</dbReference>
<dbReference type="PROSITE" id="PS00108">
    <property type="entry name" value="PROTEIN_KINASE_ST"/>
    <property type="match status" value="1"/>
</dbReference>
<dbReference type="AlphaFoldDB" id="A0ABD3N7D5"/>
<dbReference type="SUPFAM" id="SSF56112">
    <property type="entry name" value="Protein kinase-like (PK-like)"/>
    <property type="match status" value="1"/>
</dbReference>
<evidence type="ECO:0000256" key="4">
    <source>
        <dbReference type="ARBA" id="ARBA00022679"/>
    </source>
</evidence>
<keyword evidence="6" id="KW-0418">Kinase</keyword>
<gene>
    <name evidence="13" type="ORF">ACHAWU_008046</name>
</gene>
<evidence type="ECO:0000256" key="3">
    <source>
        <dbReference type="ARBA" id="ARBA00022527"/>
    </source>
</evidence>
<feature type="domain" description="Protein kinase" evidence="12">
    <location>
        <begin position="37"/>
        <end position="309"/>
    </location>
</feature>
<dbReference type="FunFam" id="1.10.510.10:FF:001091">
    <property type="entry name" value="STE family protein kinase"/>
    <property type="match status" value="1"/>
</dbReference>
<feature type="compositionally biased region" description="Low complexity" evidence="11">
    <location>
        <begin position="1"/>
        <end position="18"/>
    </location>
</feature>
<dbReference type="GO" id="GO:0004674">
    <property type="term" value="F:protein serine/threonine kinase activity"/>
    <property type="evidence" value="ECO:0007669"/>
    <property type="project" value="UniProtKB-KW"/>
</dbReference>
<feature type="compositionally biased region" description="Polar residues" evidence="11">
    <location>
        <begin position="602"/>
        <end position="635"/>
    </location>
</feature>
<dbReference type="Pfam" id="PF00069">
    <property type="entry name" value="Pkinase"/>
    <property type="match status" value="1"/>
</dbReference>
<keyword evidence="14" id="KW-1185">Reference proteome</keyword>
<name>A0ABD3N7D5_9STRA</name>
<evidence type="ECO:0000256" key="6">
    <source>
        <dbReference type="ARBA" id="ARBA00022777"/>
    </source>
</evidence>
<keyword evidence="3" id="KW-0723">Serine/threonine-protein kinase</keyword>
<dbReference type="EC" id="2.7.11.1" evidence="2"/>
<feature type="binding site" evidence="10">
    <location>
        <position position="66"/>
    </location>
    <ligand>
        <name>ATP</name>
        <dbReference type="ChEBI" id="CHEBI:30616"/>
    </ligand>
</feature>
<reference evidence="13 14" key="1">
    <citation type="submission" date="2024-10" db="EMBL/GenBank/DDBJ databases">
        <title>Updated reference genomes for cyclostephanoid diatoms.</title>
        <authorList>
            <person name="Roberts W.R."/>
            <person name="Alverson A.J."/>
        </authorList>
    </citation>
    <scope>NUCLEOTIDE SEQUENCE [LARGE SCALE GENOMIC DNA]</scope>
    <source>
        <strain evidence="13 14">AJA232-27</strain>
    </source>
</reference>
<feature type="compositionally biased region" description="Acidic residues" evidence="11">
    <location>
        <begin position="638"/>
        <end position="651"/>
    </location>
</feature>